<dbReference type="RefSeq" id="WP_321546100.1">
    <property type="nucleotide sequence ID" value="NZ_JAXIVS010000004.1"/>
</dbReference>
<organism evidence="2 3">
    <name type="scientific">Hyalangium rubrum</name>
    <dbReference type="NCBI Taxonomy" id="3103134"/>
    <lineage>
        <taxon>Bacteria</taxon>
        <taxon>Pseudomonadati</taxon>
        <taxon>Myxococcota</taxon>
        <taxon>Myxococcia</taxon>
        <taxon>Myxococcales</taxon>
        <taxon>Cystobacterineae</taxon>
        <taxon>Archangiaceae</taxon>
        <taxon>Hyalangium</taxon>
    </lineage>
</organism>
<keyword evidence="3" id="KW-1185">Reference proteome</keyword>
<feature type="compositionally biased region" description="Polar residues" evidence="1">
    <location>
        <begin position="80"/>
        <end position="89"/>
    </location>
</feature>
<feature type="region of interest" description="Disordered" evidence="1">
    <location>
        <begin position="1"/>
        <end position="107"/>
    </location>
</feature>
<sequence length="438" mass="46518">MTTLTSVRFSSVIPQTGRSSSSGASSANPKPAPVAPGFSGESRFEAAPTRNGATAAPSSPAEKGALQEMEKLFKPAASTFRDNGSTVTTDAADVESPSNSKTGARGWQATEQLKANERLEQQRLASLFPQQRAQYTAVKEATLNRASNPVAALALQKLLFEGKLAGGKDLAGKGTVLDHLVSAAWGDTLDGRVDRNTFVTDLVQELATPSAINQGSRGTCAPTAMSINLALNHPAEYARIMRDLASPSGTVTLADGKTTLTREAETSFLPDGSGRALTQRLMAPVFMEASNGERAYNDWNDSGAGASATGLDALHDAVYGRNMAHKELHGSEARDEAMKQIDSELASGQNVLAGIWWNADGGHEVLITGTEKLNGQDYLKFINPWGTEERMLRSVFHSRLIGINYDPAEAAKPGPAAPFWPVPGPFVTPRPWNRSIAA</sequence>
<comment type="caution">
    <text evidence="2">The sequence shown here is derived from an EMBL/GenBank/DDBJ whole genome shotgun (WGS) entry which is preliminary data.</text>
</comment>
<evidence type="ECO:0000256" key="1">
    <source>
        <dbReference type="SAM" id="MobiDB-lite"/>
    </source>
</evidence>
<protein>
    <recommendedName>
        <fullName evidence="4">Calpain catalytic domain-containing protein</fullName>
    </recommendedName>
</protein>
<gene>
    <name evidence="2" type="ORF">SYV04_13255</name>
</gene>
<evidence type="ECO:0008006" key="4">
    <source>
        <dbReference type="Google" id="ProtNLM"/>
    </source>
</evidence>
<dbReference type="EMBL" id="JAXIVS010000004">
    <property type="protein sequence ID" value="MDY7227373.1"/>
    <property type="molecule type" value="Genomic_DNA"/>
</dbReference>
<accession>A0ABU5H1P7</accession>
<evidence type="ECO:0000313" key="2">
    <source>
        <dbReference type="EMBL" id="MDY7227373.1"/>
    </source>
</evidence>
<reference evidence="2 3" key="1">
    <citation type="submission" date="2023-12" db="EMBL/GenBank/DDBJ databases">
        <title>the genome sequence of Hyalangium sp. s54d21.</title>
        <authorList>
            <person name="Zhang X."/>
        </authorList>
    </citation>
    <scope>NUCLEOTIDE SEQUENCE [LARGE SCALE GENOMIC DNA]</scope>
    <source>
        <strain evidence="3">s54d21</strain>
    </source>
</reference>
<feature type="compositionally biased region" description="Polar residues" evidence="1">
    <location>
        <begin position="1"/>
        <end position="18"/>
    </location>
</feature>
<name>A0ABU5H1P7_9BACT</name>
<proteinExistence type="predicted"/>
<dbReference type="Proteomes" id="UP001291309">
    <property type="component" value="Unassembled WGS sequence"/>
</dbReference>
<evidence type="ECO:0000313" key="3">
    <source>
        <dbReference type="Proteomes" id="UP001291309"/>
    </source>
</evidence>